<dbReference type="EMBL" id="BK032798">
    <property type="protein sequence ID" value="DAF60841.1"/>
    <property type="molecule type" value="Genomic_DNA"/>
</dbReference>
<organism evidence="2">
    <name type="scientific">Siphoviridae sp. ctVDC13</name>
    <dbReference type="NCBI Taxonomy" id="2827880"/>
    <lineage>
        <taxon>Viruses</taxon>
        <taxon>Duplodnaviria</taxon>
        <taxon>Heunggongvirae</taxon>
        <taxon>Uroviricota</taxon>
        <taxon>Caudoviricetes</taxon>
    </lineage>
</organism>
<reference evidence="2" key="1">
    <citation type="journal article" date="2021" name="Proc. Natl. Acad. Sci. U.S.A.">
        <title>A Catalog of Tens of Thousands of Viruses from Human Metagenomes Reveals Hidden Associations with Chronic Diseases.</title>
        <authorList>
            <person name="Tisza M.J."/>
            <person name="Buck C.B."/>
        </authorList>
    </citation>
    <scope>NUCLEOTIDE SEQUENCE</scope>
    <source>
        <strain evidence="2">CtVDC13</strain>
    </source>
</reference>
<protein>
    <submittedName>
        <fullName evidence="2">Tail protein</fullName>
    </submittedName>
</protein>
<feature type="compositionally biased region" description="Polar residues" evidence="1">
    <location>
        <begin position="148"/>
        <end position="159"/>
    </location>
</feature>
<evidence type="ECO:0000313" key="2">
    <source>
        <dbReference type="EMBL" id="DAF60841.1"/>
    </source>
</evidence>
<name>A0A8S5TC39_9CAUD</name>
<accession>A0A8S5TC39</accession>
<feature type="region of interest" description="Disordered" evidence="1">
    <location>
        <begin position="140"/>
        <end position="159"/>
    </location>
</feature>
<proteinExistence type="predicted"/>
<evidence type="ECO:0000256" key="1">
    <source>
        <dbReference type="SAM" id="MobiDB-lite"/>
    </source>
</evidence>
<sequence length="195" mass="20225">MAETKHINKVVYGGKTLIDLTGDTATADKVLKDLTFHDKTGATVTGTCTFDVDSGDATVAVAEMLAGKTAYARGTKLTGTMKNNGSVTGNITTKTQTYTIPQGFHDGSGKVQIATAEQAKIIPTNIRDGVTILGVKGTMSGTEGAKPQQKTVTPSTTAQTIMPDTGYNYLSQVTVNPIPYAESENSAGGTTVTIA</sequence>